<dbReference type="InParanoid" id="A0A665VXW8"/>
<evidence type="ECO:0000256" key="6">
    <source>
        <dbReference type="SAM" id="SignalP"/>
    </source>
</evidence>
<evidence type="ECO:0000313" key="8">
    <source>
        <dbReference type="Proteomes" id="UP000472264"/>
    </source>
</evidence>
<evidence type="ECO:0000256" key="5">
    <source>
        <dbReference type="ARBA" id="ARBA00022729"/>
    </source>
</evidence>
<reference evidence="7" key="3">
    <citation type="submission" date="2025-09" db="UniProtKB">
        <authorList>
            <consortium name="Ensembl"/>
        </authorList>
    </citation>
    <scope>IDENTIFICATION</scope>
</reference>
<comment type="subcellular location">
    <subcellularLocation>
        <location evidence="1">Secreted</location>
    </subcellularLocation>
</comment>
<organism evidence="7 8">
    <name type="scientific">Echeneis naucrates</name>
    <name type="common">Live sharksucker</name>
    <dbReference type="NCBI Taxonomy" id="173247"/>
    <lineage>
        <taxon>Eukaryota</taxon>
        <taxon>Metazoa</taxon>
        <taxon>Chordata</taxon>
        <taxon>Craniata</taxon>
        <taxon>Vertebrata</taxon>
        <taxon>Euteleostomi</taxon>
        <taxon>Actinopterygii</taxon>
        <taxon>Neopterygii</taxon>
        <taxon>Teleostei</taxon>
        <taxon>Neoteleostei</taxon>
        <taxon>Acanthomorphata</taxon>
        <taxon>Carangaria</taxon>
        <taxon>Carangiformes</taxon>
        <taxon>Echeneidae</taxon>
        <taxon>Echeneis</taxon>
    </lineage>
</organism>
<dbReference type="GO" id="GO:0005615">
    <property type="term" value="C:extracellular space"/>
    <property type="evidence" value="ECO:0007669"/>
    <property type="project" value="UniProtKB-KW"/>
</dbReference>
<keyword evidence="5 6" id="KW-0732">Signal</keyword>
<sequence>MKILLCCSLCLLFLLSCLSEPADSRSLHLGSCSVSVHTHELRKYYSTIRSDVVIMFVRHGLLRATRVCFNPNFAILSQEGQTCCFLRLVLRFYVERVFGNYASSEPQQQRGSSALANLLFITVSCSLQHCHCEEETQRKIDSIHADFIKLEVGQAAQKAMGELDTVLEWLEGLNQKIQS</sequence>
<dbReference type="Gene3D" id="1.20.1250.10">
    <property type="match status" value="1"/>
</dbReference>
<name>A0A665VXW8_ECHNA</name>
<dbReference type="InterPro" id="IPR020443">
    <property type="entry name" value="IL-10/19/20/24/26"/>
</dbReference>
<evidence type="ECO:0000256" key="2">
    <source>
        <dbReference type="ARBA" id="ARBA00008813"/>
    </source>
</evidence>
<evidence type="ECO:0000256" key="4">
    <source>
        <dbReference type="ARBA" id="ARBA00022525"/>
    </source>
</evidence>
<accession>A0A665VXW8</accession>
<keyword evidence="8" id="KW-1185">Reference proteome</keyword>
<comment type="similarity">
    <text evidence="2">Belongs to the IL-10 family.</text>
</comment>
<dbReference type="Proteomes" id="UP000472264">
    <property type="component" value="Chromosome 5"/>
</dbReference>
<evidence type="ECO:0000313" key="7">
    <source>
        <dbReference type="Ensembl" id="ENSENLP00000036470.1"/>
    </source>
</evidence>
<reference evidence="7" key="2">
    <citation type="submission" date="2025-08" db="UniProtKB">
        <authorList>
            <consortium name="Ensembl"/>
        </authorList>
    </citation>
    <scope>IDENTIFICATION</scope>
</reference>
<dbReference type="InterPro" id="IPR009079">
    <property type="entry name" value="4_helix_cytokine-like_core"/>
</dbReference>
<dbReference type="Ensembl" id="ENSENLT00000037432.1">
    <property type="protein sequence ID" value="ENSENLP00000036470.1"/>
    <property type="gene ID" value="ENSENLG00000015845.1"/>
</dbReference>
<dbReference type="PANTHER" id="PTHR48482">
    <property type="entry name" value="INTERLEUKIN-19-RELATED"/>
    <property type="match status" value="1"/>
</dbReference>
<dbReference type="GO" id="GO:0005125">
    <property type="term" value="F:cytokine activity"/>
    <property type="evidence" value="ECO:0007669"/>
    <property type="project" value="UniProtKB-KW"/>
</dbReference>
<dbReference type="OMA" id="RLCHARM"/>
<keyword evidence="3" id="KW-0202">Cytokine</keyword>
<keyword evidence="4" id="KW-0964">Secreted</keyword>
<evidence type="ECO:0000256" key="3">
    <source>
        <dbReference type="ARBA" id="ARBA00022514"/>
    </source>
</evidence>
<protein>
    <submittedName>
        <fullName evidence="7">Interleukin 19 like</fullName>
    </submittedName>
</protein>
<gene>
    <name evidence="7" type="primary">il19l</name>
</gene>
<feature type="chain" id="PRO_5025523100" evidence="6">
    <location>
        <begin position="25"/>
        <end position="179"/>
    </location>
</feature>
<dbReference type="PROSITE" id="PS51257">
    <property type="entry name" value="PROKAR_LIPOPROTEIN"/>
    <property type="match status" value="1"/>
</dbReference>
<reference evidence="7" key="1">
    <citation type="submission" date="2021-04" db="EMBL/GenBank/DDBJ databases">
        <authorList>
            <consortium name="Wellcome Sanger Institute Data Sharing"/>
        </authorList>
    </citation>
    <scope>NUCLEOTIDE SEQUENCE [LARGE SCALE GENOMIC DNA]</scope>
</reference>
<dbReference type="SUPFAM" id="SSF47266">
    <property type="entry name" value="4-helical cytokines"/>
    <property type="match status" value="1"/>
</dbReference>
<proteinExistence type="inferred from homology"/>
<feature type="signal peptide" evidence="6">
    <location>
        <begin position="1"/>
        <end position="24"/>
    </location>
</feature>
<dbReference type="AlphaFoldDB" id="A0A665VXW8"/>
<evidence type="ECO:0000256" key="1">
    <source>
        <dbReference type="ARBA" id="ARBA00004613"/>
    </source>
</evidence>
<dbReference type="PANTHER" id="PTHR48482:SF3">
    <property type="entry name" value="INTERLEUKIN-19"/>
    <property type="match status" value="1"/>
</dbReference>